<gene>
    <name evidence="1" type="ORF">Acr_20g0001160</name>
</gene>
<keyword evidence="2" id="KW-1185">Reference proteome</keyword>
<comment type="caution">
    <text evidence="1">The sequence shown here is derived from an EMBL/GenBank/DDBJ whole genome shotgun (WGS) entry which is preliminary data.</text>
</comment>
<evidence type="ECO:0000313" key="2">
    <source>
        <dbReference type="Proteomes" id="UP000585474"/>
    </source>
</evidence>
<protein>
    <submittedName>
        <fullName evidence="1">Uncharacterized protein</fullName>
    </submittedName>
</protein>
<dbReference type="AlphaFoldDB" id="A0A7J0GC89"/>
<dbReference type="Proteomes" id="UP000585474">
    <property type="component" value="Unassembled WGS sequence"/>
</dbReference>
<dbReference type="EMBL" id="BJWL01000020">
    <property type="protein sequence ID" value="GFZ08308.1"/>
    <property type="molecule type" value="Genomic_DNA"/>
</dbReference>
<sequence>MSSLVERFRIRPDRRPVYNIDEWDAAADLDERKSGSALPQQKIEKIFRADAICC</sequence>
<proteinExistence type="predicted"/>
<accession>A0A7J0GC89</accession>
<reference evidence="1 2" key="1">
    <citation type="submission" date="2019-07" db="EMBL/GenBank/DDBJ databases">
        <title>De Novo Assembly of kiwifruit Actinidia rufa.</title>
        <authorList>
            <person name="Sugita-Konishi S."/>
            <person name="Sato K."/>
            <person name="Mori E."/>
            <person name="Abe Y."/>
            <person name="Kisaki G."/>
            <person name="Hamano K."/>
            <person name="Suezawa K."/>
            <person name="Otani M."/>
            <person name="Fukuda T."/>
            <person name="Manabe T."/>
            <person name="Gomi K."/>
            <person name="Tabuchi M."/>
            <person name="Akimitsu K."/>
            <person name="Kataoka I."/>
        </authorList>
    </citation>
    <scope>NUCLEOTIDE SEQUENCE [LARGE SCALE GENOMIC DNA]</scope>
    <source>
        <strain evidence="2">cv. Fuchu</strain>
    </source>
</reference>
<name>A0A7J0GC89_9ERIC</name>
<organism evidence="1 2">
    <name type="scientific">Actinidia rufa</name>
    <dbReference type="NCBI Taxonomy" id="165716"/>
    <lineage>
        <taxon>Eukaryota</taxon>
        <taxon>Viridiplantae</taxon>
        <taxon>Streptophyta</taxon>
        <taxon>Embryophyta</taxon>
        <taxon>Tracheophyta</taxon>
        <taxon>Spermatophyta</taxon>
        <taxon>Magnoliopsida</taxon>
        <taxon>eudicotyledons</taxon>
        <taxon>Gunneridae</taxon>
        <taxon>Pentapetalae</taxon>
        <taxon>asterids</taxon>
        <taxon>Ericales</taxon>
        <taxon>Actinidiaceae</taxon>
        <taxon>Actinidia</taxon>
    </lineage>
</organism>
<evidence type="ECO:0000313" key="1">
    <source>
        <dbReference type="EMBL" id="GFZ08308.1"/>
    </source>
</evidence>
<dbReference type="OrthoDB" id="5857104at2759"/>